<evidence type="ECO:0000256" key="2">
    <source>
        <dbReference type="SAM" id="SignalP"/>
    </source>
</evidence>
<feature type="chain" id="PRO_5041694796" evidence="2">
    <location>
        <begin position="28"/>
        <end position="271"/>
    </location>
</feature>
<dbReference type="EMBL" id="CP053540">
    <property type="protein sequence ID" value="WOB42230.1"/>
    <property type="molecule type" value="Genomic_DNA"/>
</dbReference>
<dbReference type="KEGG" id="tog:HNI00_02900"/>
<dbReference type="AlphaFoldDB" id="A0AA96Y8X7"/>
<organism evidence="3">
    <name type="scientific">Thermoleptolyngbya oregonensis NK1-22</name>
    <dbReference type="NCBI Taxonomy" id="2547457"/>
    <lineage>
        <taxon>Bacteria</taxon>
        <taxon>Bacillati</taxon>
        <taxon>Cyanobacteriota</taxon>
        <taxon>Cyanophyceae</taxon>
        <taxon>Oculatellales</taxon>
        <taxon>Oculatellaceae</taxon>
        <taxon>Thermoleptolyngbya</taxon>
    </lineage>
</organism>
<sequence length="271" mass="29291">MNASKFWLKSAAIAAAVLVLSAAPAVAQRYESSSGDAPGADRAIGGGGHRYRAPLPPEAGAPAGRPFGGASRGSGDLPLCQSLAALVPSTREVGRNGREYTSVWALTAAAHPIVWFYVPYALTSDEPAEFVLFDDQRRIIYRKQDIVLSNQPGIIGISLPETAPALEVGRMYRWNFQTRCGGEVVFVEGWIQRTALDAELTSAIDRASPLDRAALYAENGIWYDALTLLGNLRREDPDNLDVLNAWMELLEVLELGEAEEEIVLTPIAPAE</sequence>
<name>A0AA96Y8X7_9CYAN</name>
<proteinExistence type="predicted"/>
<feature type="region of interest" description="Disordered" evidence="1">
    <location>
        <begin position="31"/>
        <end position="68"/>
    </location>
</feature>
<feature type="signal peptide" evidence="2">
    <location>
        <begin position="1"/>
        <end position="27"/>
    </location>
</feature>
<gene>
    <name evidence="3" type="ORF">HNI00_02900</name>
</gene>
<accession>A0AA96Y8X7</accession>
<dbReference type="RefSeq" id="WP_316790530.1">
    <property type="nucleotide sequence ID" value="NZ_CP053540.1"/>
</dbReference>
<keyword evidence="2" id="KW-0732">Signal</keyword>
<evidence type="ECO:0000313" key="3">
    <source>
        <dbReference type="EMBL" id="WOB42230.1"/>
    </source>
</evidence>
<protein>
    <submittedName>
        <fullName evidence="3">DUF928 domain-containing protein</fullName>
    </submittedName>
</protein>
<evidence type="ECO:0000256" key="1">
    <source>
        <dbReference type="SAM" id="MobiDB-lite"/>
    </source>
</evidence>
<reference evidence="3" key="1">
    <citation type="submission" date="2020-05" db="EMBL/GenBank/DDBJ databases">
        <authorList>
            <person name="Zhu T."/>
            <person name="Keshari N."/>
            <person name="Lu X."/>
        </authorList>
    </citation>
    <scope>NUCLEOTIDE SEQUENCE</scope>
    <source>
        <strain evidence="3">NK1-22</strain>
    </source>
</reference>
<dbReference type="InterPro" id="IPR010328">
    <property type="entry name" value="DUF928"/>
</dbReference>
<dbReference type="Pfam" id="PF06051">
    <property type="entry name" value="DUF928"/>
    <property type="match status" value="1"/>
</dbReference>